<evidence type="ECO:0000259" key="2">
    <source>
        <dbReference type="SMART" id="SM00062"/>
    </source>
</evidence>
<keyword evidence="1" id="KW-0732">Signal</keyword>
<organism evidence="3 4">
    <name type="scientific">Pelomonas cellulosilytica</name>
    <dbReference type="NCBI Taxonomy" id="2906762"/>
    <lineage>
        <taxon>Bacteria</taxon>
        <taxon>Pseudomonadati</taxon>
        <taxon>Pseudomonadota</taxon>
        <taxon>Betaproteobacteria</taxon>
        <taxon>Burkholderiales</taxon>
        <taxon>Sphaerotilaceae</taxon>
        <taxon>Roseateles</taxon>
    </lineage>
</organism>
<dbReference type="SUPFAM" id="SSF53850">
    <property type="entry name" value="Periplasmic binding protein-like II"/>
    <property type="match status" value="1"/>
</dbReference>
<dbReference type="EMBL" id="JAJTWU010000010">
    <property type="protein sequence ID" value="MCE4557509.1"/>
    <property type="molecule type" value="Genomic_DNA"/>
</dbReference>
<proteinExistence type="predicted"/>
<name>A0ABS8XXY6_9BURK</name>
<comment type="caution">
    <text evidence="3">The sequence shown here is derived from an EMBL/GenBank/DDBJ whole genome shotgun (WGS) entry which is preliminary data.</text>
</comment>
<dbReference type="RefSeq" id="WP_233374887.1">
    <property type="nucleotide sequence ID" value="NZ_JAJTWU010000010.1"/>
</dbReference>
<sequence>MMAFLCPGVFAQDISLRTVQQGGAVIKYDPAGPAHRPGLCLEILRAVTRVDPGLHFTGLEQQVPLKRVERLLAEGQVDAFFCLLKSPERERQWRYASVPLYTIRHVLVQRSDDRRQLESLADLASVSHQKPVLVMRGTALGRHLLQAGVTIAEVGSEREALTMLALGRADVIYGQDISLRHHLNDVRPGERFRFGRTVFQEEPQFLAMRADLPAAHEERLTQALLKLERDGTLRQLYEKYR</sequence>
<dbReference type="Proteomes" id="UP001200741">
    <property type="component" value="Unassembled WGS sequence"/>
</dbReference>
<reference evidence="3 4" key="1">
    <citation type="submission" date="2021-12" db="EMBL/GenBank/DDBJ databases">
        <title>Genome seq of P8.</title>
        <authorList>
            <person name="Seo T."/>
        </authorList>
    </citation>
    <scope>NUCLEOTIDE SEQUENCE [LARGE SCALE GENOMIC DNA]</scope>
    <source>
        <strain evidence="3 4">P8</strain>
    </source>
</reference>
<evidence type="ECO:0000313" key="4">
    <source>
        <dbReference type="Proteomes" id="UP001200741"/>
    </source>
</evidence>
<dbReference type="PANTHER" id="PTHR35936:SF35">
    <property type="entry name" value="L-CYSTINE-BINDING PROTEIN TCYJ"/>
    <property type="match status" value="1"/>
</dbReference>
<protein>
    <submittedName>
        <fullName evidence="3">Transporter substrate-binding domain-containing protein</fullName>
    </submittedName>
</protein>
<accession>A0ABS8XXY6</accession>
<dbReference type="PANTHER" id="PTHR35936">
    <property type="entry name" value="MEMBRANE-BOUND LYTIC MUREIN TRANSGLYCOSYLASE F"/>
    <property type="match status" value="1"/>
</dbReference>
<dbReference type="SMART" id="SM00062">
    <property type="entry name" value="PBPb"/>
    <property type="match status" value="1"/>
</dbReference>
<dbReference type="Gene3D" id="3.40.190.10">
    <property type="entry name" value="Periplasmic binding protein-like II"/>
    <property type="match status" value="2"/>
</dbReference>
<dbReference type="InterPro" id="IPR001638">
    <property type="entry name" value="Solute-binding_3/MltF_N"/>
</dbReference>
<evidence type="ECO:0000313" key="3">
    <source>
        <dbReference type="EMBL" id="MCE4557509.1"/>
    </source>
</evidence>
<evidence type="ECO:0000256" key="1">
    <source>
        <dbReference type="ARBA" id="ARBA00022729"/>
    </source>
</evidence>
<feature type="domain" description="Solute-binding protein family 3/N-terminal" evidence="2">
    <location>
        <begin position="42"/>
        <end position="241"/>
    </location>
</feature>
<keyword evidence="4" id="KW-1185">Reference proteome</keyword>
<gene>
    <name evidence="3" type="ORF">LXT13_24260</name>
</gene>